<evidence type="ECO:0000313" key="1">
    <source>
        <dbReference type="EMBL" id="CAI5770716.1"/>
    </source>
</evidence>
<accession>A0AA35K400</accession>
<keyword evidence="2" id="KW-1185">Reference proteome</keyword>
<organism evidence="1 2">
    <name type="scientific">Podarcis lilfordi</name>
    <name type="common">Lilford's wall lizard</name>
    <dbReference type="NCBI Taxonomy" id="74358"/>
    <lineage>
        <taxon>Eukaryota</taxon>
        <taxon>Metazoa</taxon>
        <taxon>Chordata</taxon>
        <taxon>Craniata</taxon>
        <taxon>Vertebrata</taxon>
        <taxon>Euteleostomi</taxon>
        <taxon>Lepidosauria</taxon>
        <taxon>Squamata</taxon>
        <taxon>Bifurcata</taxon>
        <taxon>Unidentata</taxon>
        <taxon>Episquamata</taxon>
        <taxon>Laterata</taxon>
        <taxon>Lacertibaenia</taxon>
        <taxon>Lacertidae</taxon>
        <taxon>Podarcis</taxon>
    </lineage>
</organism>
<dbReference type="Proteomes" id="UP001178461">
    <property type="component" value="Chromosome 3"/>
</dbReference>
<gene>
    <name evidence="1" type="ORF">PODLI_1B031570</name>
</gene>
<dbReference type="EMBL" id="OX395128">
    <property type="protein sequence ID" value="CAI5770716.1"/>
    <property type="molecule type" value="Genomic_DNA"/>
</dbReference>
<dbReference type="AlphaFoldDB" id="A0AA35K400"/>
<evidence type="ECO:0000313" key="2">
    <source>
        <dbReference type="Proteomes" id="UP001178461"/>
    </source>
</evidence>
<proteinExistence type="predicted"/>
<protein>
    <submittedName>
        <fullName evidence="1">Uncharacterized protein</fullName>
    </submittedName>
</protein>
<name>A0AA35K400_9SAUR</name>
<sequence>MAKITRKRSVVFIYLFGHMKGAGFGVPVLPLSQGSAWERKGFGGLTYPVSGWVDRSLRQAGDRLEESAGEEPLGFSHPLALLRRVGFRLSYVHPQLPGGAFALLRCSYGGKGICNVQRKFYGHVSEQTETIDSKPSCHHPSVHAKSLVVRRRRPSPTPGFTELLTVVLVADRGWRRS</sequence>
<reference evidence="1" key="1">
    <citation type="submission" date="2022-12" db="EMBL/GenBank/DDBJ databases">
        <authorList>
            <person name="Alioto T."/>
            <person name="Alioto T."/>
            <person name="Gomez Garrido J."/>
        </authorList>
    </citation>
    <scope>NUCLEOTIDE SEQUENCE</scope>
</reference>